<dbReference type="Proteomes" id="UP000193224">
    <property type="component" value="Unassembled WGS sequence"/>
</dbReference>
<dbReference type="OrthoDB" id="7877135at2"/>
<feature type="transmembrane region" description="Helical" evidence="1">
    <location>
        <begin position="60"/>
        <end position="84"/>
    </location>
</feature>
<sequence length="90" mass="8674">MELLISLIAGAVGANVAASLLKNTSLGFILNSITGIVGGALGGKLLGMLGMAGANAATDFAAIIGQLAAGGIGGGLLLTAIGLLKRLMIR</sequence>
<dbReference type="EMBL" id="FWXB01000003">
    <property type="protein sequence ID" value="SMC11532.1"/>
    <property type="molecule type" value="Genomic_DNA"/>
</dbReference>
<feature type="transmembrane region" description="Helical" evidence="1">
    <location>
        <begin position="28"/>
        <end position="48"/>
    </location>
</feature>
<reference evidence="2 3" key="1">
    <citation type="submission" date="2017-03" db="EMBL/GenBank/DDBJ databases">
        <authorList>
            <person name="Afonso C.L."/>
            <person name="Miller P.J."/>
            <person name="Scott M.A."/>
            <person name="Spackman E."/>
            <person name="Goraichik I."/>
            <person name="Dimitrov K.M."/>
            <person name="Suarez D.L."/>
            <person name="Swayne D.E."/>
        </authorList>
    </citation>
    <scope>NUCLEOTIDE SEQUENCE [LARGE SCALE GENOMIC DNA]</scope>
    <source>
        <strain evidence="2 3">CECT 7745</strain>
    </source>
</reference>
<keyword evidence="1" id="KW-1133">Transmembrane helix</keyword>
<keyword evidence="1" id="KW-0812">Transmembrane</keyword>
<protein>
    <recommendedName>
        <fullName evidence="4">Transglycosylase associated protein</fullName>
    </recommendedName>
</protein>
<organism evidence="2 3">
    <name type="scientific">Roseovarius aestuarii</name>
    <dbReference type="NCBI Taxonomy" id="475083"/>
    <lineage>
        <taxon>Bacteria</taxon>
        <taxon>Pseudomonadati</taxon>
        <taxon>Pseudomonadota</taxon>
        <taxon>Alphaproteobacteria</taxon>
        <taxon>Rhodobacterales</taxon>
        <taxon>Roseobacteraceae</taxon>
        <taxon>Roseovarius</taxon>
    </lineage>
</organism>
<dbReference type="RefSeq" id="WP_085799469.1">
    <property type="nucleotide sequence ID" value="NZ_FWXB01000003.1"/>
</dbReference>
<evidence type="ECO:0000313" key="2">
    <source>
        <dbReference type="EMBL" id="SMC11532.1"/>
    </source>
</evidence>
<proteinExistence type="predicted"/>
<evidence type="ECO:0000256" key="1">
    <source>
        <dbReference type="SAM" id="Phobius"/>
    </source>
</evidence>
<dbReference type="AlphaFoldDB" id="A0A1X7BPI2"/>
<gene>
    <name evidence="2" type="ORF">ROA7745_01345</name>
</gene>
<name>A0A1X7BPI2_9RHOB</name>
<keyword evidence="3" id="KW-1185">Reference proteome</keyword>
<keyword evidence="1" id="KW-0472">Membrane</keyword>
<evidence type="ECO:0000313" key="3">
    <source>
        <dbReference type="Proteomes" id="UP000193224"/>
    </source>
</evidence>
<accession>A0A1X7BPI2</accession>
<evidence type="ECO:0008006" key="4">
    <source>
        <dbReference type="Google" id="ProtNLM"/>
    </source>
</evidence>